<dbReference type="AlphaFoldDB" id="A0A4R5KLK7"/>
<dbReference type="OrthoDB" id="9765468at2"/>
<dbReference type="RefSeq" id="WP_133204439.1">
    <property type="nucleotide sequence ID" value="NZ_SMRU01000012.1"/>
</dbReference>
<dbReference type="GO" id="GO:0016301">
    <property type="term" value="F:kinase activity"/>
    <property type="evidence" value="ECO:0007669"/>
    <property type="project" value="InterPro"/>
</dbReference>
<dbReference type="Proteomes" id="UP000295511">
    <property type="component" value="Unassembled WGS sequence"/>
</dbReference>
<accession>A0A4R5KLK7</accession>
<dbReference type="InterPro" id="IPR008279">
    <property type="entry name" value="PEP-util_enz_mobile_dom"/>
</dbReference>
<protein>
    <recommendedName>
        <fullName evidence="5">Phosphoenolpyruvate synthase</fullName>
    </recommendedName>
</protein>
<dbReference type="Pfam" id="PF01326">
    <property type="entry name" value="PPDK_N"/>
    <property type="match status" value="1"/>
</dbReference>
<keyword evidence="4" id="KW-1185">Reference proteome</keyword>
<sequence length="868" mass="93578">MTLEYTLTLADPRAILETVGGKGASLARLASRGLPVPDGFHVTCEAYRRFVADHDLGPTILGMLGAVDPFQPSSLMAASSAISDLFANAPMSPGIANAIAHAYAQLPEGGAVAVRSSAPAEDLPGMSFAGQQESYLNVRGQDELLEAVARCWASLWTDRAIAYRLMMRVDQRSLSMGVVVQAMVASEVSGVLLTADPTTGERGEMVVNASYGLGEAVVSGLVMPDVFVVDKANLAVKKATLGVKEVAVVAAKKGTATESVPPDRRGRLALSELEVRDLGELALRVERESGGVPQDLEWAFAEGRCWLLQARPMTGLPPAPLKDVRWEPPIPGTKWIRRQVAENMPEPLSPLFEELYLSEGMELAMAKDMEMLGYRGVVADTGVPSYATVNGYAYLCASFTINWRGLLKLLTALLGGKTMRATFVKAIPYWRDEVLPGHLKTVERWKELDLASATDEQLLDGIRELTRSEAIYWGSTTLVLAAAKNSDIALGRFLAMAMPGSGLSSALFLRGFPSKALEAEAELQAIAGQVRASDDLRQLARSTPAQGLLDALNTGSRCSVVAGRLQRYLDRYGHQVYNLDFADSTQAEDPIPVLLSLKANVQQPGVEVSTRQAEMARDRENLVEQMARSLDPLRRRLFLKVVRWAQGFAPYREETLFYIGSAWPALRPLALELGRRLAEAGSLHAPVDVFYLRTSELLAASQARRAGQARQDLARLAAERHELREARKRLHPPAAVPLAARWKMGPIDLSGFETQKRNVDTGPTLKGFPVSPGRVTAPASVILSPGDFDKMVPDTILVCPTTVPAWTPLFAQAKGLVTDIGGVAAHGSIVAREYGIPAVMGTGNGTQRIVSGQLVSVDGDTGTVTLTV</sequence>
<feature type="domain" description="PEP-utilising enzyme mobile" evidence="1">
    <location>
        <begin position="793"/>
        <end position="862"/>
    </location>
</feature>
<feature type="domain" description="Pyruvate phosphate dikinase AMP/ATP-binding" evidence="2">
    <location>
        <begin position="17"/>
        <end position="316"/>
    </location>
</feature>
<dbReference type="InterPro" id="IPR013815">
    <property type="entry name" value="ATP_grasp_subdomain_1"/>
</dbReference>
<dbReference type="PANTHER" id="PTHR43615">
    <property type="entry name" value="PHOSPHOENOLPYRUVATE SYNTHASE-RELATED"/>
    <property type="match status" value="1"/>
</dbReference>
<dbReference type="Gene3D" id="3.30.470.20">
    <property type="entry name" value="ATP-grasp fold, B domain"/>
    <property type="match status" value="1"/>
</dbReference>
<dbReference type="SUPFAM" id="SSF52009">
    <property type="entry name" value="Phosphohistidine domain"/>
    <property type="match status" value="1"/>
</dbReference>
<evidence type="ECO:0008006" key="5">
    <source>
        <dbReference type="Google" id="ProtNLM"/>
    </source>
</evidence>
<evidence type="ECO:0000313" key="3">
    <source>
        <dbReference type="EMBL" id="TDF95708.1"/>
    </source>
</evidence>
<dbReference type="InterPro" id="IPR051549">
    <property type="entry name" value="PEP_Utilizing_Enz"/>
</dbReference>
<dbReference type="GO" id="GO:0005524">
    <property type="term" value="F:ATP binding"/>
    <property type="evidence" value="ECO:0007669"/>
    <property type="project" value="InterPro"/>
</dbReference>
<proteinExistence type="predicted"/>
<dbReference type="EMBL" id="SMRU01000012">
    <property type="protein sequence ID" value="TDF95708.1"/>
    <property type="molecule type" value="Genomic_DNA"/>
</dbReference>
<comment type="caution">
    <text evidence="3">The sequence shown here is derived from an EMBL/GenBank/DDBJ whole genome shotgun (WGS) entry which is preliminary data.</text>
</comment>
<organism evidence="3 4">
    <name type="scientific">Arthrobacter terricola</name>
    <dbReference type="NCBI Taxonomy" id="2547396"/>
    <lineage>
        <taxon>Bacteria</taxon>
        <taxon>Bacillati</taxon>
        <taxon>Actinomycetota</taxon>
        <taxon>Actinomycetes</taxon>
        <taxon>Micrococcales</taxon>
        <taxon>Micrococcaceae</taxon>
        <taxon>Arthrobacter</taxon>
    </lineage>
</organism>
<evidence type="ECO:0000259" key="1">
    <source>
        <dbReference type="Pfam" id="PF00391"/>
    </source>
</evidence>
<dbReference type="InterPro" id="IPR002192">
    <property type="entry name" value="PPDK_AMP/ATP-bd"/>
</dbReference>
<dbReference type="Gene3D" id="3.50.30.10">
    <property type="entry name" value="Phosphohistidine domain"/>
    <property type="match status" value="1"/>
</dbReference>
<dbReference type="SUPFAM" id="SSF56059">
    <property type="entry name" value="Glutathione synthetase ATP-binding domain-like"/>
    <property type="match status" value="1"/>
</dbReference>
<evidence type="ECO:0000259" key="2">
    <source>
        <dbReference type="Pfam" id="PF01326"/>
    </source>
</evidence>
<reference evidence="3 4" key="1">
    <citation type="submission" date="2019-03" db="EMBL/GenBank/DDBJ databases">
        <title>Whole genome sequence of Arthrobacter sp JH1-1.</title>
        <authorList>
            <person name="Trinh H.N."/>
        </authorList>
    </citation>
    <scope>NUCLEOTIDE SEQUENCE [LARGE SCALE GENOMIC DNA]</scope>
    <source>
        <strain evidence="3 4">JH1-1</strain>
    </source>
</reference>
<name>A0A4R5KLK7_9MICC</name>
<dbReference type="PANTHER" id="PTHR43615:SF1">
    <property type="entry name" value="PPDK_N DOMAIN-CONTAINING PROTEIN"/>
    <property type="match status" value="1"/>
</dbReference>
<dbReference type="InterPro" id="IPR036637">
    <property type="entry name" value="Phosphohistidine_dom_sf"/>
</dbReference>
<dbReference type="Gene3D" id="3.30.1490.20">
    <property type="entry name" value="ATP-grasp fold, A domain"/>
    <property type="match status" value="1"/>
</dbReference>
<gene>
    <name evidence="3" type="ORF">E1809_11880</name>
</gene>
<dbReference type="Pfam" id="PF00391">
    <property type="entry name" value="PEP-utilizers"/>
    <property type="match status" value="1"/>
</dbReference>
<evidence type="ECO:0000313" key="4">
    <source>
        <dbReference type="Proteomes" id="UP000295511"/>
    </source>
</evidence>